<comment type="caution">
    <text evidence="2">The sequence shown here is derived from an EMBL/GenBank/DDBJ whole genome shotgun (WGS) entry which is preliminary data.</text>
</comment>
<feature type="compositionally biased region" description="Polar residues" evidence="1">
    <location>
        <begin position="72"/>
        <end position="81"/>
    </location>
</feature>
<name>A0A2W1JE89_9CYAN</name>
<evidence type="ECO:0000313" key="2">
    <source>
        <dbReference type="EMBL" id="PZD72120.1"/>
    </source>
</evidence>
<feature type="compositionally biased region" description="Polar residues" evidence="1">
    <location>
        <begin position="88"/>
        <end position="109"/>
    </location>
</feature>
<feature type="compositionally biased region" description="Basic and acidic residues" evidence="1">
    <location>
        <begin position="60"/>
        <end position="71"/>
    </location>
</feature>
<protein>
    <submittedName>
        <fullName evidence="2">Uncharacterized protein</fullName>
    </submittedName>
</protein>
<organism evidence="2 3">
    <name type="scientific">Acaryochloris thomasi RCC1774</name>
    <dbReference type="NCBI Taxonomy" id="1764569"/>
    <lineage>
        <taxon>Bacteria</taxon>
        <taxon>Bacillati</taxon>
        <taxon>Cyanobacteriota</taxon>
        <taxon>Cyanophyceae</taxon>
        <taxon>Acaryochloridales</taxon>
        <taxon>Acaryochloridaceae</taxon>
        <taxon>Acaryochloris</taxon>
        <taxon>Acaryochloris thomasi</taxon>
    </lineage>
</organism>
<dbReference type="Proteomes" id="UP000248857">
    <property type="component" value="Unassembled WGS sequence"/>
</dbReference>
<evidence type="ECO:0000256" key="1">
    <source>
        <dbReference type="SAM" id="MobiDB-lite"/>
    </source>
</evidence>
<proteinExistence type="predicted"/>
<accession>A0A2W1JE89</accession>
<reference evidence="2 3" key="1">
    <citation type="journal article" date="2018" name="Sci. Rep.">
        <title>A novel species of the marine cyanobacterium Acaryochloris with a unique pigment content and lifestyle.</title>
        <authorList>
            <person name="Partensky F."/>
            <person name="Six C."/>
            <person name="Ratin M."/>
            <person name="Garczarek L."/>
            <person name="Vaulot D."/>
            <person name="Probert I."/>
            <person name="Calteau A."/>
            <person name="Gourvil P."/>
            <person name="Marie D."/>
            <person name="Grebert T."/>
            <person name="Bouchier C."/>
            <person name="Le Panse S."/>
            <person name="Gachenot M."/>
            <person name="Rodriguez F."/>
            <person name="Garrido J.L."/>
        </authorList>
    </citation>
    <scope>NUCLEOTIDE SEQUENCE [LARGE SCALE GENOMIC DNA]</scope>
    <source>
        <strain evidence="2 3">RCC1774</strain>
    </source>
</reference>
<sequence>MVINGSCLPCRKARIVSMKPKYVLVLSPFWLLTFVLPSLAQNASGTTVMNFVVSPQGHAERNNRVVTREQTSENGFSITTDSQRDSSHTSNRANGATTTTVSDNGTINTSITRERGERLTTTVYEFSESFDYADFVHTTNVTTGASGDRGPRRSSPEPQVGPRGR</sequence>
<feature type="region of interest" description="Disordered" evidence="1">
    <location>
        <begin position="140"/>
        <end position="165"/>
    </location>
</feature>
<evidence type="ECO:0000313" key="3">
    <source>
        <dbReference type="Proteomes" id="UP000248857"/>
    </source>
</evidence>
<gene>
    <name evidence="2" type="ORF">C1752_04106</name>
</gene>
<keyword evidence="3" id="KW-1185">Reference proteome</keyword>
<dbReference type="EMBL" id="PQWO01000012">
    <property type="protein sequence ID" value="PZD72120.1"/>
    <property type="molecule type" value="Genomic_DNA"/>
</dbReference>
<feature type="region of interest" description="Disordered" evidence="1">
    <location>
        <begin position="60"/>
        <end position="109"/>
    </location>
</feature>
<dbReference type="AlphaFoldDB" id="A0A2W1JE89"/>